<keyword evidence="5" id="KW-1185">Reference proteome</keyword>
<dbReference type="RefSeq" id="WP_373393004.1">
    <property type="nucleotide sequence ID" value="NZ_JBCFQJ010000022.1"/>
</dbReference>
<dbReference type="Gene3D" id="3.40.30.10">
    <property type="entry name" value="Glutaredoxin"/>
    <property type="match status" value="1"/>
</dbReference>
<proteinExistence type="inferred from homology"/>
<dbReference type="InterPro" id="IPR006660">
    <property type="entry name" value="Arsenate_reductase-like"/>
</dbReference>
<dbReference type="PANTHER" id="PTHR30041">
    <property type="entry name" value="ARSENATE REDUCTASE"/>
    <property type="match status" value="1"/>
</dbReference>
<dbReference type="EC" id="1.20.4.1" evidence="4"/>
<comment type="caution">
    <text evidence="4">The sequence shown here is derived from an EMBL/GenBank/DDBJ whole genome shotgun (WGS) entry which is preliminary data.</text>
</comment>
<sequence length="116" mass="13572">MIEVYHNPRCGKSRNCLAFLENTNQEYKVIKYLEEVPSAEELRAILEKLNIKPIALVRQKEKIWTEQFKDKNLTDEAVIEAMIQNPILIERPIIIKGNKAIIAREMDKIEAFFEAK</sequence>
<dbReference type="Proteomes" id="UP001574170">
    <property type="component" value="Unassembled WGS sequence"/>
</dbReference>
<comment type="similarity">
    <text evidence="1 3">Belongs to the ArsC family.</text>
</comment>
<accession>A0ABV4TQP6</accession>
<gene>
    <name evidence="4" type="primary">arsC</name>
    <name evidence="4" type="ORF">AAGV33_14765</name>
</gene>
<dbReference type="SUPFAM" id="SSF52833">
    <property type="entry name" value="Thioredoxin-like"/>
    <property type="match status" value="1"/>
</dbReference>
<dbReference type="CDD" id="cd03034">
    <property type="entry name" value="ArsC_ArsC"/>
    <property type="match status" value="1"/>
</dbReference>
<dbReference type="PROSITE" id="PS51353">
    <property type="entry name" value="ARSC"/>
    <property type="match status" value="1"/>
</dbReference>
<organism evidence="4 5">
    <name type="scientific">Flavobacterium magnesitis</name>
    <dbReference type="NCBI Taxonomy" id="3138077"/>
    <lineage>
        <taxon>Bacteria</taxon>
        <taxon>Pseudomonadati</taxon>
        <taxon>Bacteroidota</taxon>
        <taxon>Flavobacteriia</taxon>
        <taxon>Flavobacteriales</taxon>
        <taxon>Flavobacteriaceae</taxon>
        <taxon>Flavobacterium</taxon>
    </lineage>
</organism>
<reference evidence="4 5" key="1">
    <citation type="submission" date="2024-04" db="EMBL/GenBank/DDBJ databases">
        <title>New Clade of Flavobacterium.</title>
        <authorList>
            <person name="Matos L."/>
            <person name="Proenca D.N."/>
            <person name="Fransisco R.M."/>
            <person name="Chung A.P."/>
            <person name="Maccario L."/>
            <person name="Sorensen S.J."/>
            <person name="Morais P.V."/>
        </authorList>
    </citation>
    <scope>NUCLEOTIDE SEQUENCE [LARGE SCALE GENOMIC DNA]</scope>
    <source>
        <strain evidence="4 5">FBOR7N2.3</strain>
    </source>
</reference>
<protein>
    <submittedName>
        <fullName evidence="4">Arsenate reductase (Glutaredoxin)</fullName>
        <ecNumber evidence="4">1.20.4.1</ecNumber>
    </submittedName>
</protein>
<evidence type="ECO:0000256" key="3">
    <source>
        <dbReference type="PROSITE-ProRule" id="PRU01282"/>
    </source>
</evidence>
<dbReference type="NCBIfam" id="TIGR00014">
    <property type="entry name" value="arsC"/>
    <property type="match status" value="1"/>
</dbReference>
<evidence type="ECO:0000256" key="1">
    <source>
        <dbReference type="ARBA" id="ARBA00007198"/>
    </source>
</evidence>
<keyword evidence="2 4" id="KW-0560">Oxidoreductase</keyword>
<evidence type="ECO:0000313" key="4">
    <source>
        <dbReference type="EMBL" id="MFA9195671.1"/>
    </source>
</evidence>
<name>A0ABV4TQP6_9FLAO</name>
<dbReference type="EMBL" id="JBCFQK010000028">
    <property type="protein sequence ID" value="MFA9195671.1"/>
    <property type="molecule type" value="Genomic_DNA"/>
</dbReference>
<dbReference type="InterPro" id="IPR036249">
    <property type="entry name" value="Thioredoxin-like_sf"/>
</dbReference>
<evidence type="ECO:0000256" key="2">
    <source>
        <dbReference type="ARBA" id="ARBA00023002"/>
    </source>
</evidence>
<dbReference type="PANTHER" id="PTHR30041:SF4">
    <property type="entry name" value="ARSENATE REDUCTASE"/>
    <property type="match status" value="1"/>
</dbReference>
<dbReference type="InterPro" id="IPR006659">
    <property type="entry name" value="Arsenate_reductase"/>
</dbReference>
<dbReference type="Pfam" id="PF03960">
    <property type="entry name" value="ArsC"/>
    <property type="match status" value="1"/>
</dbReference>
<dbReference type="GO" id="GO:0008794">
    <property type="term" value="F:arsenate reductase (glutaredoxin) activity"/>
    <property type="evidence" value="ECO:0007669"/>
    <property type="project" value="UniProtKB-EC"/>
</dbReference>
<evidence type="ECO:0000313" key="5">
    <source>
        <dbReference type="Proteomes" id="UP001574170"/>
    </source>
</evidence>